<sequence length="59" mass="6728">MHQLFLNLIPVVNGRGAGFSRNAHAPKIAKSKRWLVHTSSQEGRNSVYMRTTPLKRLQK</sequence>
<dbReference type="AlphaFoldDB" id="A0A1H6Z3R2"/>
<dbReference type="STRING" id="1416801.SAMN05192553_104199"/>
<evidence type="ECO:0000313" key="2">
    <source>
        <dbReference type="EMBL" id="SEJ48071.1"/>
    </source>
</evidence>
<proteinExistence type="predicted"/>
<accession>A0A1H6Z3R2</accession>
<name>A0A1H6Z3R2_9BACT</name>
<reference evidence="3" key="1">
    <citation type="submission" date="2016-10" db="EMBL/GenBank/DDBJ databases">
        <authorList>
            <person name="Varghese N."/>
            <person name="Submissions S."/>
        </authorList>
    </citation>
    <scope>NUCLEOTIDE SEQUENCE [LARGE SCALE GENOMIC DNA]</scope>
    <source>
        <strain evidence="3">IBRC-M 10761</strain>
    </source>
</reference>
<feature type="region of interest" description="Disordered" evidence="1">
    <location>
        <begin position="38"/>
        <end position="59"/>
    </location>
</feature>
<organism evidence="2 3">
    <name type="scientific">Cyclobacterium xiamenense</name>
    <dbReference type="NCBI Taxonomy" id="1297121"/>
    <lineage>
        <taxon>Bacteria</taxon>
        <taxon>Pseudomonadati</taxon>
        <taxon>Bacteroidota</taxon>
        <taxon>Cytophagia</taxon>
        <taxon>Cytophagales</taxon>
        <taxon>Cyclobacteriaceae</taxon>
        <taxon>Cyclobacterium</taxon>
    </lineage>
</organism>
<keyword evidence="3" id="KW-1185">Reference proteome</keyword>
<gene>
    <name evidence="2" type="ORF">SAMN05192553_104199</name>
</gene>
<dbReference type="EMBL" id="FNZH01000004">
    <property type="protein sequence ID" value="SEJ48071.1"/>
    <property type="molecule type" value="Genomic_DNA"/>
</dbReference>
<protein>
    <submittedName>
        <fullName evidence="2">Uncharacterized protein</fullName>
    </submittedName>
</protein>
<dbReference type="Proteomes" id="UP000199403">
    <property type="component" value="Unassembled WGS sequence"/>
</dbReference>
<evidence type="ECO:0000256" key="1">
    <source>
        <dbReference type="SAM" id="MobiDB-lite"/>
    </source>
</evidence>
<evidence type="ECO:0000313" key="3">
    <source>
        <dbReference type="Proteomes" id="UP000199403"/>
    </source>
</evidence>